<evidence type="ECO:0000256" key="2">
    <source>
        <dbReference type="ARBA" id="ARBA00023150"/>
    </source>
</evidence>
<dbReference type="GO" id="GO:0016740">
    <property type="term" value="F:transferase activity"/>
    <property type="evidence" value="ECO:0007669"/>
    <property type="project" value="UniProtKB-KW"/>
</dbReference>
<keyword evidence="2" id="KW-0501">Molybdenum cofactor biosynthesis</keyword>
<dbReference type="InterPro" id="IPR036563">
    <property type="entry name" value="MoaE_sf"/>
</dbReference>
<dbReference type="Gene3D" id="3.90.1170.40">
    <property type="entry name" value="Molybdopterin biosynthesis MoaE subunit"/>
    <property type="match status" value="1"/>
</dbReference>
<sequence>MFKITTEVITGAEVREAVEGPDAGAVVLFFGTVRNNTDGRVVRCLEYEAYPPMAEKKMAEIAQEISEKWGLDRVAMVHRVGKLEIGEVSVAVAVASPHRKDGFEACKYAMDRLKQIVPIWKREVWADGETEWVKPDAVFFDAPKPHKTAPQTD</sequence>
<evidence type="ECO:0000313" key="3">
    <source>
        <dbReference type="EMBL" id="CAI8036034.1"/>
    </source>
</evidence>
<dbReference type="Proteomes" id="UP001174909">
    <property type="component" value="Unassembled WGS sequence"/>
</dbReference>
<dbReference type="InterPro" id="IPR003448">
    <property type="entry name" value="Mopterin_biosynth_MoaE"/>
</dbReference>
<proteinExistence type="predicted"/>
<dbReference type="GO" id="GO:0006777">
    <property type="term" value="P:Mo-molybdopterin cofactor biosynthetic process"/>
    <property type="evidence" value="ECO:0007669"/>
    <property type="project" value="UniProtKB-KW"/>
</dbReference>
<dbReference type="PANTHER" id="PTHR23404">
    <property type="entry name" value="MOLYBDOPTERIN SYNTHASE RELATED"/>
    <property type="match status" value="1"/>
</dbReference>
<dbReference type="Pfam" id="PF02391">
    <property type="entry name" value="MoaE"/>
    <property type="match status" value="1"/>
</dbReference>
<dbReference type="FunFam" id="3.90.1170.40:FF:000003">
    <property type="entry name" value="Molybdopterin converting factor subunit 2"/>
    <property type="match status" value="1"/>
</dbReference>
<evidence type="ECO:0000256" key="1">
    <source>
        <dbReference type="ARBA" id="ARBA00022679"/>
    </source>
</evidence>
<dbReference type="EMBL" id="CASHTH010002841">
    <property type="protein sequence ID" value="CAI8036034.1"/>
    <property type="molecule type" value="Genomic_DNA"/>
</dbReference>
<dbReference type="CDD" id="cd00756">
    <property type="entry name" value="MoaE"/>
    <property type="match status" value="1"/>
</dbReference>
<evidence type="ECO:0000313" key="4">
    <source>
        <dbReference type="Proteomes" id="UP001174909"/>
    </source>
</evidence>
<name>A0AA35SUQ2_GEOBA</name>
<keyword evidence="4" id="KW-1185">Reference proteome</keyword>
<dbReference type="SUPFAM" id="SSF54690">
    <property type="entry name" value="Molybdopterin synthase subunit MoaE"/>
    <property type="match status" value="1"/>
</dbReference>
<keyword evidence="1" id="KW-0808">Transferase</keyword>
<dbReference type="AlphaFoldDB" id="A0AA35SUQ2"/>
<accession>A0AA35SUQ2</accession>
<gene>
    <name evidence="3" type="ORF">GBAR_LOCUS20218</name>
</gene>
<reference evidence="3" key="1">
    <citation type="submission" date="2023-03" db="EMBL/GenBank/DDBJ databases">
        <authorList>
            <person name="Steffen K."/>
            <person name="Cardenas P."/>
        </authorList>
    </citation>
    <scope>NUCLEOTIDE SEQUENCE</scope>
</reference>
<organism evidence="3 4">
    <name type="scientific">Geodia barretti</name>
    <name type="common">Barrett's horny sponge</name>
    <dbReference type="NCBI Taxonomy" id="519541"/>
    <lineage>
        <taxon>Eukaryota</taxon>
        <taxon>Metazoa</taxon>
        <taxon>Porifera</taxon>
        <taxon>Demospongiae</taxon>
        <taxon>Heteroscleromorpha</taxon>
        <taxon>Tetractinellida</taxon>
        <taxon>Astrophorina</taxon>
        <taxon>Geodiidae</taxon>
        <taxon>Geodia</taxon>
    </lineage>
</organism>
<comment type="caution">
    <text evidence="3">The sequence shown here is derived from an EMBL/GenBank/DDBJ whole genome shotgun (WGS) entry which is preliminary data.</text>
</comment>
<protein>
    <submittedName>
        <fullName evidence="3">Molybdopterin synthase catalytic subunit</fullName>
    </submittedName>
</protein>